<dbReference type="Pfam" id="PF05258">
    <property type="entry name" value="DciA"/>
    <property type="match status" value="1"/>
</dbReference>
<protein>
    <submittedName>
        <fullName evidence="2">Predicted nucleic acid-binding protein, contains Zn-ribbon domain (Includes truncated derivatives)</fullName>
    </submittedName>
</protein>
<evidence type="ECO:0000256" key="1">
    <source>
        <dbReference type="SAM" id="MobiDB-lite"/>
    </source>
</evidence>
<gene>
    <name evidence="2" type="ORF">SAMN05445756_1276</name>
</gene>
<dbReference type="InterPro" id="IPR007922">
    <property type="entry name" value="DciA-like"/>
</dbReference>
<dbReference type="RefSeq" id="WP_234994295.1">
    <property type="nucleotide sequence ID" value="NZ_FYEZ01000001.1"/>
</dbReference>
<dbReference type="Proteomes" id="UP000198122">
    <property type="component" value="Unassembled WGS sequence"/>
</dbReference>
<accession>A0A212THA1</accession>
<evidence type="ECO:0000313" key="3">
    <source>
        <dbReference type="Proteomes" id="UP000198122"/>
    </source>
</evidence>
<feature type="compositionally biased region" description="Basic and acidic residues" evidence="1">
    <location>
        <begin position="1"/>
        <end position="14"/>
    </location>
</feature>
<reference evidence="2 3" key="1">
    <citation type="submission" date="2017-06" db="EMBL/GenBank/DDBJ databases">
        <authorList>
            <person name="Kim H.J."/>
            <person name="Triplett B.A."/>
        </authorList>
    </citation>
    <scope>NUCLEOTIDE SEQUENCE [LARGE SCALE GENOMIC DNA]</scope>
    <source>
        <strain evidence="2 3">DSM 22179</strain>
    </source>
</reference>
<evidence type="ECO:0000313" key="2">
    <source>
        <dbReference type="EMBL" id="SNC65211.1"/>
    </source>
</evidence>
<feature type="region of interest" description="Disordered" evidence="1">
    <location>
        <begin position="162"/>
        <end position="181"/>
    </location>
</feature>
<dbReference type="PANTHER" id="PTHR36456">
    <property type="entry name" value="UPF0232 PROTEIN SCO3875"/>
    <property type="match status" value="1"/>
</dbReference>
<feature type="region of interest" description="Disordered" evidence="1">
    <location>
        <begin position="1"/>
        <end position="71"/>
    </location>
</feature>
<organism evidence="2 3">
    <name type="scientific">Kytococcus aerolatus</name>
    <dbReference type="NCBI Taxonomy" id="592308"/>
    <lineage>
        <taxon>Bacteria</taxon>
        <taxon>Bacillati</taxon>
        <taxon>Actinomycetota</taxon>
        <taxon>Actinomycetes</taxon>
        <taxon>Micrococcales</taxon>
        <taxon>Kytococcaceae</taxon>
        <taxon>Kytococcus</taxon>
    </lineage>
</organism>
<keyword evidence="3" id="KW-1185">Reference proteome</keyword>
<proteinExistence type="predicted"/>
<dbReference type="EMBL" id="FYEZ01000001">
    <property type="protein sequence ID" value="SNC65211.1"/>
    <property type="molecule type" value="Genomic_DNA"/>
</dbReference>
<dbReference type="PANTHER" id="PTHR36456:SF1">
    <property type="entry name" value="UPF0232 PROTEIN SCO3875"/>
    <property type="match status" value="1"/>
</dbReference>
<sequence length="181" mass="19874">MSTEPTHRDPRPPAEETVAEPEFDAADLTLARLRDMARARGLRPGAPGRRRKKRTTGGGYRRSSRDPQTLGSELGRLVGERGWEDDLKIGRVMGDWFGIVGADVAAHSQPISFEDGRLVVRAESSTWATQLTMLTATLQSRLDDELGYGVVTEVRIVGPAAPSWKHGRRSLPGRGPRDTYG</sequence>
<name>A0A212THA1_9MICO</name>
<dbReference type="AlphaFoldDB" id="A0A212THA1"/>